<dbReference type="EMBL" id="LR862134">
    <property type="protein sequence ID" value="CAD1839597.1"/>
    <property type="molecule type" value="Genomic_DNA"/>
</dbReference>
<proteinExistence type="predicted"/>
<gene>
    <name evidence="2" type="ORF">CB5_LOCUS22808</name>
</gene>
<name>A0A6V7Q9M2_ANACO</name>
<dbReference type="Gene3D" id="3.10.10.10">
    <property type="entry name" value="HIV Type 1 Reverse Transcriptase, subunit A, domain 1"/>
    <property type="match status" value="1"/>
</dbReference>
<accession>A0A6V7Q9M2</accession>
<evidence type="ECO:0000259" key="1">
    <source>
        <dbReference type="Pfam" id="PF00078"/>
    </source>
</evidence>
<dbReference type="InterPro" id="IPR053134">
    <property type="entry name" value="RNA-dir_DNA_polymerase"/>
</dbReference>
<dbReference type="InterPro" id="IPR043502">
    <property type="entry name" value="DNA/RNA_pol_sf"/>
</dbReference>
<reference evidence="2" key="1">
    <citation type="submission" date="2020-07" db="EMBL/GenBank/DDBJ databases">
        <authorList>
            <person name="Lin J."/>
        </authorList>
    </citation>
    <scope>NUCLEOTIDE SEQUENCE</scope>
</reference>
<dbReference type="InterPro" id="IPR000477">
    <property type="entry name" value="RT_dom"/>
</dbReference>
<protein>
    <recommendedName>
        <fullName evidence="1">Reverse transcriptase domain-containing protein</fullName>
    </recommendedName>
</protein>
<dbReference type="PANTHER" id="PTHR24559:SF439">
    <property type="entry name" value="RETROTRANSPOSON, UNCLASSIFIED-LIKE PROTEIN"/>
    <property type="match status" value="1"/>
</dbReference>
<dbReference type="Gene3D" id="3.30.70.270">
    <property type="match status" value="1"/>
</dbReference>
<dbReference type="Pfam" id="PF00078">
    <property type="entry name" value="RVT_1"/>
    <property type="match status" value="1"/>
</dbReference>
<dbReference type="CDD" id="cd01647">
    <property type="entry name" value="RT_LTR"/>
    <property type="match status" value="1"/>
</dbReference>
<organism evidence="2">
    <name type="scientific">Ananas comosus var. bracteatus</name>
    <name type="common">red pineapple</name>
    <dbReference type="NCBI Taxonomy" id="296719"/>
    <lineage>
        <taxon>Eukaryota</taxon>
        <taxon>Viridiplantae</taxon>
        <taxon>Streptophyta</taxon>
        <taxon>Embryophyta</taxon>
        <taxon>Tracheophyta</taxon>
        <taxon>Spermatophyta</taxon>
        <taxon>Magnoliopsida</taxon>
        <taxon>Liliopsida</taxon>
        <taxon>Poales</taxon>
        <taxon>Bromeliaceae</taxon>
        <taxon>Bromelioideae</taxon>
        <taxon>Ananas</taxon>
    </lineage>
</organism>
<sequence>MVTINMESSEECMPLDFEQLEDGGQATIDELLEVNLGTEEEPRPTYISALLRKEEQSNLKALLLEFVDCFALTYKEMPGLDPEVAVHKLTISPDIRPVKQAPRRMRADLEEQIIAETKKLIEAGFIREEKYVDWIANIVPVKKKNGQIRICVDFRDLNKACPKDDFPLPITDLMIDNASSCEIFSFMDGSSGYNQIKMAPEDEKHTTFRTPIGIYCYKVMPFSLKTLEQHIKEP</sequence>
<dbReference type="AlphaFoldDB" id="A0A6V7Q9M2"/>
<feature type="domain" description="Reverse transcriptase" evidence="1">
    <location>
        <begin position="141"/>
        <end position="222"/>
    </location>
</feature>
<dbReference type="SUPFAM" id="SSF56672">
    <property type="entry name" value="DNA/RNA polymerases"/>
    <property type="match status" value="1"/>
</dbReference>
<dbReference type="InterPro" id="IPR043128">
    <property type="entry name" value="Rev_trsase/Diguanyl_cyclase"/>
</dbReference>
<evidence type="ECO:0000313" key="2">
    <source>
        <dbReference type="EMBL" id="CAD1839597.1"/>
    </source>
</evidence>
<dbReference type="PANTHER" id="PTHR24559">
    <property type="entry name" value="TRANSPOSON TY3-I GAG-POL POLYPROTEIN"/>
    <property type="match status" value="1"/>
</dbReference>